<dbReference type="InterPro" id="IPR017441">
    <property type="entry name" value="Protein_kinase_ATP_BS"/>
</dbReference>
<dbReference type="InterPro" id="IPR000719">
    <property type="entry name" value="Prot_kinase_dom"/>
</dbReference>
<dbReference type="Gene3D" id="1.10.510.10">
    <property type="entry name" value="Transferase(Phosphotransferase) domain 1"/>
    <property type="match status" value="1"/>
</dbReference>
<dbReference type="Proteomes" id="UP000054324">
    <property type="component" value="Unassembled WGS sequence"/>
</dbReference>
<name>A0A074Z1P9_OPIVI</name>
<accession>A0A074Z1P9</accession>
<keyword evidence="5 6" id="KW-0067">ATP-binding</keyword>
<dbReference type="GO" id="GO:0005952">
    <property type="term" value="C:cAMP-dependent protein kinase complex"/>
    <property type="evidence" value="ECO:0007669"/>
    <property type="project" value="TreeGrafter"/>
</dbReference>
<dbReference type="InterPro" id="IPR011009">
    <property type="entry name" value="Kinase-like_dom_sf"/>
</dbReference>
<feature type="binding site" evidence="6">
    <location>
        <position position="144"/>
    </location>
    <ligand>
        <name>ATP</name>
        <dbReference type="ChEBI" id="CHEBI:30616"/>
    </ligand>
</feature>
<feature type="compositionally biased region" description="Polar residues" evidence="8">
    <location>
        <begin position="428"/>
        <end position="438"/>
    </location>
</feature>
<feature type="compositionally biased region" description="Basic and acidic residues" evidence="8">
    <location>
        <begin position="442"/>
        <end position="452"/>
    </location>
</feature>
<evidence type="ECO:0000256" key="8">
    <source>
        <dbReference type="SAM" id="MobiDB-lite"/>
    </source>
</evidence>
<dbReference type="FunFam" id="1.10.510.10:FF:000465">
    <property type="entry name" value="Non-specific serine/threonine protein kinase"/>
    <property type="match status" value="1"/>
</dbReference>
<dbReference type="RefSeq" id="XP_009175268.1">
    <property type="nucleotide sequence ID" value="XM_009177004.1"/>
</dbReference>
<dbReference type="SMART" id="SM00220">
    <property type="entry name" value="S_TKc"/>
    <property type="match status" value="1"/>
</dbReference>
<dbReference type="KEGG" id="ovi:T265_10587"/>
<sequence>MGQDFLADQLRRRSASMSDLNRHNQPYPAVSRQIRNRLGAGDQQDLAGMFNSDSRHRATSLLYPGPNSVEEDPFALNWLQPGSTGSLGRHWRPGVTDTTVKGNAAVKPYVRSSQFLVLRLLGKGSFGSVYLIRDRQSNELYALKSMNKANLASRRQTVAADRERTLLHRIKSMFIIRLCTTFEDSTDVHIVLEYVAGCDLFELLRKHQRFDEPAAQFYAAQIFMALDYLHSLNILYRDLKPENVMLCSNGYVKMIDFGLSKFVPKRTYTFCGTPEYIPPEMIMNLGYGQSADWWSFGVLLYEMLSGVTPFYTTNLRIMYDRIACARYKFAPGPLVSQAARELIRNLLEVDRSKRYGCMLRGALDIKRHRFFAELDWDSLCALSLKPPYTIEAPNNPEGGLSGVPEDAEHPHEEVSRDVRSQRRPANIAQDTVQPVTRRNSTRRKDATQNRVC</sequence>
<dbReference type="PANTHER" id="PTHR24353">
    <property type="entry name" value="CYCLIC NUCLEOTIDE-DEPENDENT PROTEIN KINASE"/>
    <property type="match status" value="1"/>
</dbReference>
<organism evidence="10 11">
    <name type="scientific">Opisthorchis viverrini</name>
    <name type="common">Southeast Asian liver fluke</name>
    <dbReference type="NCBI Taxonomy" id="6198"/>
    <lineage>
        <taxon>Eukaryota</taxon>
        <taxon>Metazoa</taxon>
        <taxon>Spiralia</taxon>
        <taxon>Lophotrochozoa</taxon>
        <taxon>Platyhelminthes</taxon>
        <taxon>Trematoda</taxon>
        <taxon>Digenea</taxon>
        <taxon>Opisthorchiida</taxon>
        <taxon>Opisthorchiata</taxon>
        <taxon>Opisthorchiidae</taxon>
        <taxon>Opisthorchis</taxon>
    </lineage>
</organism>
<feature type="compositionally biased region" description="Basic and acidic residues" evidence="8">
    <location>
        <begin position="406"/>
        <end position="420"/>
    </location>
</feature>
<dbReference type="PANTHER" id="PTHR24353:SF37">
    <property type="entry name" value="CAMP-DEPENDENT PROTEIN KINASE CATALYTIC SUBUNIT PRKX"/>
    <property type="match status" value="1"/>
</dbReference>
<feature type="region of interest" description="Disordered" evidence="8">
    <location>
        <begin position="393"/>
        <end position="452"/>
    </location>
</feature>
<dbReference type="EMBL" id="KL597005">
    <property type="protein sequence ID" value="KER20976.1"/>
    <property type="molecule type" value="Genomic_DNA"/>
</dbReference>
<keyword evidence="3 6" id="KW-0547">Nucleotide-binding</keyword>
<proteinExistence type="inferred from homology"/>
<evidence type="ECO:0000256" key="3">
    <source>
        <dbReference type="ARBA" id="ARBA00022741"/>
    </source>
</evidence>
<comment type="similarity">
    <text evidence="7">Belongs to the protein kinase superfamily.</text>
</comment>
<dbReference type="Pfam" id="PF00069">
    <property type="entry name" value="Pkinase"/>
    <property type="match status" value="1"/>
</dbReference>
<dbReference type="InterPro" id="IPR008271">
    <property type="entry name" value="Ser/Thr_kinase_AS"/>
</dbReference>
<keyword evidence="4" id="KW-0418">Kinase</keyword>
<protein>
    <recommendedName>
        <fullName evidence="9">Protein kinase domain-containing protein</fullName>
    </recommendedName>
</protein>
<evidence type="ECO:0000256" key="4">
    <source>
        <dbReference type="ARBA" id="ARBA00022777"/>
    </source>
</evidence>
<feature type="domain" description="Protein kinase" evidence="9">
    <location>
        <begin position="115"/>
        <end position="371"/>
    </location>
</feature>
<dbReference type="PROSITE" id="PS00107">
    <property type="entry name" value="PROTEIN_KINASE_ATP"/>
    <property type="match status" value="1"/>
</dbReference>
<reference evidence="10 11" key="1">
    <citation type="submission" date="2013-11" db="EMBL/GenBank/DDBJ databases">
        <title>Opisthorchis viverrini - life in the bile duct.</title>
        <authorList>
            <person name="Young N.D."/>
            <person name="Nagarajan N."/>
            <person name="Lin S.J."/>
            <person name="Korhonen P.K."/>
            <person name="Jex A.R."/>
            <person name="Hall R.S."/>
            <person name="Safavi-Hemami H."/>
            <person name="Kaewkong W."/>
            <person name="Bertrand D."/>
            <person name="Gao S."/>
            <person name="Seet Q."/>
            <person name="Wongkham S."/>
            <person name="Teh B.T."/>
            <person name="Wongkham C."/>
            <person name="Intapan P.M."/>
            <person name="Maleewong W."/>
            <person name="Yang X."/>
            <person name="Hu M."/>
            <person name="Wang Z."/>
            <person name="Hofmann A."/>
            <person name="Sternberg P.W."/>
            <person name="Tan P."/>
            <person name="Wang J."/>
            <person name="Gasser R.B."/>
        </authorList>
    </citation>
    <scope>NUCLEOTIDE SEQUENCE [LARGE SCALE GENOMIC DNA]</scope>
</reference>
<gene>
    <name evidence="10" type="ORF">T265_10587</name>
</gene>
<dbReference type="PROSITE" id="PS50011">
    <property type="entry name" value="PROTEIN_KINASE_DOM"/>
    <property type="match status" value="1"/>
</dbReference>
<evidence type="ECO:0000313" key="11">
    <source>
        <dbReference type="Proteomes" id="UP000054324"/>
    </source>
</evidence>
<dbReference type="PROSITE" id="PS00108">
    <property type="entry name" value="PROTEIN_KINASE_ST"/>
    <property type="match status" value="1"/>
</dbReference>
<evidence type="ECO:0000256" key="5">
    <source>
        <dbReference type="ARBA" id="ARBA00022840"/>
    </source>
</evidence>
<dbReference type="AlphaFoldDB" id="A0A074Z1P9"/>
<dbReference type="GO" id="GO:0005524">
    <property type="term" value="F:ATP binding"/>
    <property type="evidence" value="ECO:0007669"/>
    <property type="project" value="UniProtKB-UniRule"/>
</dbReference>
<dbReference type="OrthoDB" id="10009287at2759"/>
<evidence type="ECO:0000256" key="1">
    <source>
        <dbReference type="ARBA" id="ARBA00022527"/>
    </source>
</evidence>
<dbReference type="GO" id="GO:0004691">
    <property type="term" value="F:cAMP-dependent protein kinase activity"/>
    <property type="evidence" value="ECO:0007669"/>
    <property type="project" value="TreeGrafter"/>
</dbReference>
<evidence type="ECO:0000313" key="10">
    <source>
        <dbReference type="EMBL" id="KER20976.1"/>
    </source>
</evidence>
<evidence type="ECO:0000256" key="2">
    <source>
        <dbReference type="ARBA" id="ARBA00022679"/>
    </source>
</evidence>
<keyword evidence="2" id="KW-0808">Transferase</keyword>
<evidence type="ECO:0000256" key="7">
    <source>
        <dbReference type="RuleBase" id="RU000304"/>
    </source>
</evidence>
<dbReference type="SUPFAM" id="SSF56112">
    <property type="entry name" value="Protein kinase-like (PK-like)"/>
    <property type="match status" value="1"/>
</dbReference>
<evidence type="ECO:0000256" key="6">
    <source>
        <dbReference type="PROSITE-ProRule" id="PRU10141"/>
    </source>
</evidence>
<evidence type="ECO:0000259" key="9">
    <source>
        <dbReference type="PROSITE" id="PS50011"/>
    </source>
</evidence>
<dbReference type="Gene3D" id="3.30.200.20">
    <property type="entry name" value="Phosphorylase Kinase, domain 1"/>
    <property type="match status" value="1"/>
</dbReference>
<keyword evidence="11" id="KW-1185">Reference proteome</keyword>
<dbReference type="FunFam" id="3.30.200.20:FF:000042">
    <property type="entry name" value="Aurora kinase A"/>
    <property type="match status" value="1"/>
</dbReference>
<dbReference type="STRING" id="6198.A0A074Z1P9"/>
<keyword evidence="1 7" id="KW-0723">Serine/threonine-protein kinase</keyword>
<dbReference type="CTD" id="20324755"/>
<dbReference type="GeneID" id="20324755"/>